<organism evidence="4 5">
    <name type="scientific">Conexibacter arvalis</name>
    <dbReference type="NCBI Taxonomy" id="912552"/>
    <lineage>
        <taxon>Bacteria</taxon>
        <taxon>Bacillati</taxon>
        <taxon>Actinomycetota</taxon>
        <taxon>Thermoleophilia</taxon>
        <taxon>Solirubrobacterales</taxon>
        <taxon>Conexibacteraceae</taxon>
        <taxon>Conexibacter</taxon>
    </lineage>
</organism>
<dbReference type="InterPro" id="IPR005182">
    <property type="entry name" value="YdbS-like_PH"/>
</dbReference>
<feature type="transmembrane region" description="Helical" evidence="2">
    <location>
        <begin position="54"/>
        <end position="75"/>
    </location>
</feature>
<feature type="transmembrane region" description="Helical" evidence="2">
    <location>
        <begin position="626"/>
        <end position="643"/>
    </location>
</feature>
<feature type="domain" description="YdbS-like PH" evidence="3">
    <location>
        <begin position="647"/>
        <end position="722"/>
    </location>
</feature>
<feature type="transmembrane region" description="Helical" evidence="2">
    <location>
        <begin position="599"/>
        <end position="620"/>
    </location>
</feature>
<dbReference type="AlphaFoldDB" id="A0A840IIF3"/>
<dbReference type="Proteomes" id="UP000585272">
    <property type="component" value="Unassembled WGS sequence"/>
</dbReference>
<name>A0A840IIF3_9ACTN</name>
<comment type="caution">
    <text evidence="4">The sequence shown here is derived from an EMBL/GenBank/DDBJ whole genome shotgun (WGS) entry which is preliminary data.</text>
</comment>
<evidence type="ECO:0000313" key="5">
    <source>
        <dbReference type="Proteomes" id="UP000585272"/>
    </source>
</evidence>
<keyword evidence="2" id="KW-0472">Membrane</keyword>
<feature type="region of interest" description="Disordered" evidence="1">
    <location>
        <begin position="740"/>
        <end position="760"/>
    </location>
</feature>
<keyword evidence="5" id="KW-1185">Reference proteome</keyword>
<proteinExistence type="predicted"/>
<feature type="transmembrane region" description="Helical" evidence="2">
    <location>
        <begin position="81"/>
        <end position="100"/>
    </location>
</feature>
<feature type="domain" description="YdbS-like PH" evidence="3">
    <location>
        <begin position="105"/>
        <end position="183"/>
    </location>
</feature>
<feature type="compositionally biased region" description="Low complexity" evidence="1">
    <location>
        <begin position="477"/>
        <end position="496"/>
    </location>
</feature>
<accession>A0A840IIF3</accession>
<feature type="region of interest" description="Disordered" evidence="1">
    <location>
        <begin position="191"/>
        <end position="210"/>
    </location>
</feature>
<feature type="compositionally biased region" description="Low complexity" evidence="1">
    <location>
        <begin position="30"/>
        <end position="43"/>
    </location>
</feature>
<dbReference type="Pfam" id="PF03703">
    <property type="entry name" value="bPH_2"/>
    <property type="match status" value="2"/>
</dbReference>
<evidence type="ECO:0000313" key="4">
    <source>
        <dbReference type="EMBL" id="MBB4663943.1"/>
    </source>
</evidence>
<feature type="transmembrane region" description="Helical" evidence="2">
    <location>
        <begin position="312"/>
        <end position="332"/>
    </location>
</feature>
<evidence type="ECO:0000259" key="3">
    <source>
        <dbReference type="Pfam" id="PF03703"/>
    </source>
</evidence>
<dbReference type="PANTHER" id="PTHR34473">
    <property type="entry name" value="UPF0699 TRANSMEMBRANE PROTEIN YDBS"/>
    <property type="match status" value="1"/>
</dbReference>
<protein>
    <submittedName>
        <fullName evidence="4">Putative membrane protein</fullName>
    </submittedName>
</protein>
<gene>
    <name evidence="4" type="ORF">BDZ31_003544</name>
</gene>
<feature type="transmembrane region" description="Helical" evidence="2">
    <location>
        <begin position="357"/>
        <end position="381"/>
    </location>
</feature>
<reference evidence="4 5" key="1">
    <citation type="submission" date="2020-08" db="EMBL/GenBank/DDBJ databases">
        <title>Genomic Encyclopedia of Archaeal and Bacterial Type Strains, Phase II (KMG-II): from individual species to whole genera.</title>
        <authorList>
            <person name="Goeker M."/>
        </authorList>
    </citation>
    <scope>NUCLEOTIDE SEQUENCE [LARGE SCALE GENOMIC DNA]</scope>
    <source>
        <strain evidence="4 5">DSM 23288</strain>
    </source>
</reference>
<dbReference type="PANTHER" id="PTHR34473:SF2">
    <property type="entry name" value="UPF0699 TRANSMEMBRANE PROTEIN YDBT"/>
    <property type="match status" value="1"/>
</dbReference>
<feature type="compositionally biased region" description="Pro residues" evidence="1">
    <location>
        <begin position="522"/>
        <end position="531"/>
    </location>
</feature>
<feature type="compositionally biased region" description="Low complexity" evidence="1">
    <location>
        <begin position="226"/>
        <end position="255"/>
    </location>
</feature>
<keyword evidence="2" id="KW-1133">Transmembrane helix</keyword>
<feature type="region of interest" description="Disordered" evidence="1">
    <location>
        <begin position="477"/>
        <end position="583"/>
    </location>
</feature>
<evidence type="ECO:0000256" key="1">
    <source>
        <dbReference type="SAM" id="MobiDB-lite"/>
    </source>
</evidence>
<feature type="region of interest" description="Disordered" evidence="1">
    <location>
        <begin position="1"/>
        <end position="44"/>
    </location>
</feature>
<feature type="compositionally biased region" description="Low complexity" evidence="1">
    <location>
        <begin position="748"/>
        <end position="760"/>
    </location>
</feature>
<keyword evidence="2" id="KW-0812">Transmembrane</keyword>
<feature type="compositionally biased region" description="Gly residues" evidence="1">
    <location>
        <begin position="10"/>
        <end position="29"/>
    </location>
</feature>
<feature type="region of interest" description="Disordered" evidence="1">
    <location>
        <begin position="217"/>
        <end position="255"/>
    </location>
</feature>
<feature type="compositionally biased region" description="Pro residues" evidence="1">
    <location>
        <begin position="497"/>
        <end position="508"/>
    </location>
</feature>
<evidence type="ECO:0000256" key="2">
    <source>
        <dbReference type="SAM" id="Phobius"/>
    </source>
</evidence>
<sequence length="760" mass="76572">MSGDASDRFGAGGERAPSGGGLSGGGPGGSVQAAAHPSPASDPDGWRRLAGRMVAVHGVRLAGSLVPLVFVLVIGGGDLNVQVAIALAVIFGGAGVRAALDLVSWATTRYRVTAERVEVRSGLLRRSELSIPRDRIRTVNVTAKPLHRLFGLTTVEVGTGRAGQARLRLDAVPAPEGARLRAELLSGAMTTPPAQAAAAPTTRAVAEPADAAARSAGSAAGGATAGGAAADGASAGDATAGGAATDGASAGDATAGAATAGDATADGMSAGGTWTGGASVGGGWANDLPAGGAVVGEAPLATIRWRWLPYHLLSPWTLALPVIVLGAGIQALDAFGGEGFIRDAATDGLDRADDLPLLLTVTVLLLVAIVVGVVAATAVFVESWWGFRLTREPGGTLHVRRGLLTARSITIEQRRLRGVELAQPLPLRAADGASLLAIVSGLKGSDDGKSARVDALLPAAPRTDAQQVAAAVLRAPGAATPPADRPPARNAPAPFADSPPAPTAPPPFADRRPDRSGSTPLPDHPAAPTAPTPFADRRPDRSGSTPLPDRPPTRTAPTPRAEPADRSGPTPSAPPADTEVPGLFADLAPHPRAALRRRLVRAAGATVGLAAALAAAGPLLLDLLPGWAPLVGVPAAVPALLLGRDAYRSLGHRVAGDHLVTRHGTFVRRTYALERDGVIGWTVSRSPFQRRAGLATLTATTAAGSGGYRVVDVGSEEAVAFAEEAVPGLLAPFLVQRPDDASRHGAAPERSSATSSAAAR</sequence>
<dbReference type="EMBL" id="JACHNU010000005">
    <property type="protein sequence ID" value="MBB4663943.1"/>
    <property type="molecule type" value="Genomic_DNA"/>
</dbReference>